<reference evidence="2 3" key="1">
    <citation type="submission" date="2019-08" db="EMBL/GenBank/DDBJ databases">
        <title>Bacillus genomes from the desert of Cuatro Cienegas, Coahuila.</title>
        <authorList>
            <person name="Olmedo-Alvarez G."/>
        </authorList>
    </citation>
    <scope>NUCLEOTIDE SEQUENCE [LARGE SCALE GENOMIC DNA]</scope>
    <source>
        <strain evidence="2 3">CH37_1T</strain>
    </source>
</reference>
<dbReference type="Gene3D" id="3.10.450.50">
    <property type="match status" value="1"/>
</dbReference>
<organism evidence="2 3">
    <name type="scientific">Bacillus infantis</name>
    <dbReference type="NCBI Taxonomy" id="324767"/>
    <lineage>
        <taxon>Bacteria</taxon>
        <taxon>Bacillati</taxon>
        <taxon>Bacillota</taxon>
        <taxon>Bacilli</taxon>
        <taxon>Bacillales</taxon>
        <taxon>Bacillaceae</taxon>
        <taxon>Bacillus</taxon>
    </lineage>
</organism>
<evidence type="ECO:0000313" key="2">
    <source>
        <dbReference type="EMBL" id="TYS63338.1"/>
    </source>
</evidence>
<evidence type="ECO:0000256" key="1">
    <source>
        <dbReference type="SAM" id="MobiDB-lite"/>
    </source>
</evidence>
<evidence type="ECO:0000313" key="3">
    <source>
        <dbReference type="Proteomes" id="UP000323732"/>
    </source>
</evidence>
<dbReference type="PANTHER" id="PTHR33747:SF1">
    <property type="entry name" value="ADENYLATE CYCLASE-ASSOCIATED CAP C-TERMINAL DOMAIN-CONTAINING PROTEIN"/>
    <property type="match status" value="1"/>
</dbReference>
<protein>
    <submittedName>
        <fullName evidence="2">SEC-C domain-containing protein</fullName>
    </submittedName>
</protein>
<dbReference type="Pfam" id="PF02810">
    <property type="entry name" value="SEC-C"/>
    <property type="match status" value="1"/>
</dbReference>
<gene>
    <name evidence="2" type="ORF">FZD47_17005</name>
</gene>
<proteinExistence type="predicted"/>
<dbReference type="Proteomes" id="UP000323732">
    <property type="component" value="Unassembled WGS sequence"/>
</dbReference>
<feature type="region of interest" description="Disordered" evidence="1">
    <location>
        <begin position="364"/>
        <end position="383"/>
    </location>
</feature>
<sequence length="401" mass="45866">MSGNAVLEKQKNNILDGLKDLKKSQDIKQFKKHWSELSVPFTLNKGLSSFTKGELDQIRRNLSIKNASSLKKAELIILLEEKIAESLESIPLSWDSERFQLLLDIAERGGMMPAPDLEAQQIEYFRGTGLIYSGVIKGEPVLALPHELVEKVTELKNHIHIRSAVSKNTEWIRLTGGLLYYYGTLSALQLKEFLEKYLKHPIQFKDYKSIIDEANSYRTEFQSSKDGYSNKRVFDAKRVIQEHQARKSLSYYPFTKQQLLAAGEPGFVERNKSYMQLVQFLSQHFEISKEDADQVAEECIFATRVGDTPEDLMKYLTSMFKFDSVEKLQALMDIVVELMNSTREWFLKGYTSLELSSMEKKQLKPLPAADKDTNADAKVRRNDPCPCGSGKKYKKCCGRSI</sequence>
<dbReference type="InterPro" id="IPR004027">
    <property type="entry name" value="SEC_C_motif"/>
</dbReference>
<dbReference type="PANTHER" id="PTHR33747">
    <property type="entry name" value="UPF0225 PROTEIN SCO1677"/>
    <property type="match status" value="1"/>
</dbReference>
<dbReference type="SUPFAM" id="SSF103642">
    <property type="entry name" value="Sec-C motif"/>
    <property type="match status" value="1"/>
</dbReference>
<dbReference type="AlphaFoldDB" id="A0A5D4SMD1"/>
<dbReference type="EMBL" id="VTES01000004">
    <property type="protein sequence ID" value="TYS63338.1"/>
    <property type="molecule type" value="Genomic_DNA"/>
</dbReference>
<dbReference type="RefSeq" id="WP_148950322.1">
    <property type="nucleotide sequence ID" value="NZ_VTES01000004.1"/>
</dbReference>
<comment type="caution">
    <text evidence="2">The sequence shown here is derived from an EMBL/GenBank/DDBJ whole genome shotgun (WGS) entry which is preliminary data.</text>
</comment>
<accession>A0A5D4SMD1</accession>
<feature type="compositionally biased region" description="Basic and acidic residues" evidence="1">
    <location>
        <begin position="369"/>
        <end position="383"/>
    </location>
</feature>
<name>A0A5D4SMD1_9BACI</name>